<dbReference type="PANTHER" id="PTHR45967">
    <property type="entry name" value="G-BOX-BINDING FACTOR 3-RELATED"/>
    <property type="match status" value="1"/>
</dbReference>
<name>W9SUC6_9ROSA</name>
<dbReference type="OrthoDB" id="1928614at2759"/>
<dbReference type="eggNOG" id="ENOG502QVXT">
    <property type="taxonomic scope" value="Eukaryota"/>
</dbReference>
<keyword evidence="5" id="KW-0804">Transcription</keyword>
<keyword evidence="3" id="KW-0805">Transcription regulation</keyword>
<dbReference type="GO" id="GO:0005634">
    <property type="term" value="C:nucleus"/>
    <property type="evidence" value="ECO:0007669"/>
    <property type="project" value="UniProtKB-SubCell"/>
</dbReference>
<dbReference type="PANTHER" id="PTHR45967:SF28">
    <property type="entry name" value="BASIC-LEUCINE ZIPPER (BZIP) TRANSCRIPTION FACTOR FAMILY PROTEIN"/>
    <property type="match status" value="1"/>
</dbReference>
<feature type="region of interest" description="Disordered" evidence="8">
    <location>
        <begin position="1"/>
        <end position="26"/>
    </location>
</feature>
<evidence type="ECO:0000256" key="4">
    <source>
        <dbReference type="ARBA" id="ARBA00023125"/>
    </source>
</evidence>
<dbReference type="Gene3D" id="1.20.5.170">
    <property type="match status" value="1"/>
</dbReference>
<evidence type="ECO:0000256" key="1">
    <source>
        <dbReference type="ARBA" id="ARBA00004123"/>
    </source>
</evidence>
<comment type="subcellular location">
    <subcellularLocation>
        <location evidence="1">Nucleus</location>
    </subcellularLocation>
</comment>
<feature type="compositionally biased region" description="Low complexity" evidence="8">
    <location>
        <begin position="1"/>
        <end position="25"/>
    </location>
</feature>
<evidence type="ECO:0000256" key="2">
    <source>
        <dbReference type="ARBA" id="ARBA00007163"/>
    </source>
</evidence>
<dbReference type="InterPro" id="IPR044827">
    <property type="entry name" value="GBF-like"/>
</dbReference>
<sequence length="509" mass="56218">MVTGRCSGSSGSGCSASASAHSAAADRMVEEIEAAEALADLAHYAMREGSAADSGGDWTRRRKRVKSQSTPPAESVTLCSDLPQDRIKSPEQSAEACRNVIAEPSKAHDRSEKNLKVKKETELPKPSLIGSTEPGYSLLGIGKSRRSLTEAEKEARRIRRILANRESARQTIRRRQALCEELIKKAADLASENESLKTEMEMALKEYRMLETTNKQLKDRMAKVVKADVEEILGSQCVQITPTAASPLFLYNHPPFTPLFWSPVAQSPNSVQTSHIAQNAIVMPSNIPLPAEGRHDSCEQENLRNTNGPETPLYIFPCPWFFPHLDPGTLLQSQSSIFQKNKQDETSTNNQQSPTSSRTPPHWENQHSHMHTKVKTEPSGSLEARTNNDLNEHLAEVAQDGGDQQTGSHLKGSFSKEALVTPLLIKPVVIPSTIKHESGPQLDSTHHIKTSAEVCHATPAMALLEKFREPIIYSCKKSAEVVAAAEARKRRKELTKLKNLHGRQCRMHC</sequence>
<keyword evidence="11" id="KW-1185">Reference proteome</keyword>
<dbReference type="PROSITE" id="PS50217">
    <property type="entry name" value="BZIP"/>
    <property type="match status" value="1"/>
</dbReference>
<dbReference type="InterPro" id="IPR046347">
    <property type="entry name" value="bZIP_sf"/>
</dbReference>
<evidence type="ECO:0000256" key="5">
    <source>
        <dbReference type="ARBA" id="ARBA00023163"/>
    </source>
</evidence>
<evidence type="ECO:0000256" key="3">
    <source>
        <dbReference type="ARBA" id="ARBA00023015"/>
    </source>
</evidence>
<dbReference type="Proteomes" id="UP000030645">
    <property type="component" value="Unassembled WGS sequence"/>
</dbReference>
<accession>W9SUC6</accession>
<evidence type="ECO:0000313" key="11">
    <source>
        <dbReference type="Proteomes" id="UP000030645"/>
    </source>
</evidence>
<proteinExistence type="inferred from homology"/>
<feature type="compositionally biased region" description="Low complexity" evidence="8">
    <location>
        <begin position="346"/>
        <end position="359"/>
    </location>
</feature>
<feature type="region of interest" description="Disordered" evidence="8">
    <location>
        <begin position="337"/>
        <end position="385"/>
    </location>
</feature>
<evidence type="ECO:0000256" key="8">
    <source>
        <dbReference type="SAM" id="MobiDB-lite"/>
    </source>
</evidence>
<gene>
    <name evidence="10" type="ORF">L484_001199</name>
</gene>
<feature type="region of interest" description="Disordered" evidence="8">
    <location>
        <begin position="48"/>
        <end position="84"/>
    </location>
</feature>
<feature type="domain" description="BZIP" evidence="9">
    <location>
        <begin position="154"/>
        <end position="217"/>
    </location>
</feature>
<dbReference type="InterPro" id="IPR045314">
    <property type="entry name" value="bZIP_plant_GBF1"/>
</dbReference>
<dbReference type="EMBL" id="KE346123">
    <property type="protein sequence ID" value="EXC26927.1"/>
    <property type="molecule type" value="Genomic_DNA"/>
</dbReference>
<dbReference type="SUPFAM" id="SSF57959">
    <property type="entry name" value="Leucine zipper domain"/>
    <property type="match status" value="1"/>
</dbReference>
<keyword evidence="6" id="KW-0539">Nucleus</keyword>
<protein>
    <submittedName>
        <fullName evidence="10">Transcription factor HBP-1a</fullName>
    </submittedName>
</protein>
<dbReference type="GO" id="GO:0003700">
    <property type="term" value="F:DNA-binding transcription factor activity"/>
    <property type="evidence" value="ECO:0007669"/>
    <property type="project" value="InterPro"/>
</dbReference>
<organism evidence="10 11">
    <name type="scientific">Morus notabilis</name>
    <dbReference type="NCBI Taxonomy" id="981085"/>
    <lineage>
        <taxon>Eukaryota</taxon>
        <taxon>Viridiplantae</taxon>
        <taxon>Streptophyta</taxon>
        <taxon>Embryophyta</taxon>
        <taxon>Tracheophyta</taxon>
        <taxon>Spermatophyta</taxon>
        <taxon>Magnoliopsida</taxon>
        <taxon>eudicotyledons</taxon>
        <taxon>Gunneridae</taxon>
        <taxon>Pentapetalae</taxon>
        <taxon>rosids</taxon>
        <taxon>fabids</taxon>
        <taxon>Rosales</taxon>
        <taxon>Moraceae</taxon>
        <taxon>Moreae</taxon>
        <taxon>Morus</taxon>
    </lineage>
</organism>
<dbReference type="SMART" id="SM00338">
    <property type="entry name" value="BRLZ"/>
    <property type="match status" value="1"/>
</dbReference>
<evidence type="ECO:0000313" key="10">
    <source>
        <dbReference type="EMBL" id="EXC26927.1"/>
    </source>
</evidence>
<dbReference type="AlphaFoldDB" id="W9SUC6"/>
<dbReference type="KEGG" id="mnt:21384809"/>
<comment type="similarity">
    <text evidence="2">Belongs to the bZIP family.</text>
</comment>
<dbReference type="STRING" id="981085.W9SUC6"/>
<evidence type="ECO:0000259" key="9">
    <source>
        <dbReference type="PROSITE" id="PS50217"/>
    </source>
</evidence>
<dbReference type="Pfam" id="PF00170">
    <property type="entry name" value="bZIP_1"/>
    <property type="match status" value="1"/>
</dbReference>
<evidence type="ECO:0000256" key="6">
    <source>
        <dbReference type="ARBA" id="ARBA00023242"/>
    </source>
</evidence>
<feature type="coiled-coil region" evidence="7">
    <location>
        <begin position="148"/>
        <end position="220"/>
    </location>
</feature>
<dbReference type="GO" id="GO:0043565">
    <property type="term" value="F:sequence-specific DNA binding"/>
    <property type="evidence" value="ECO:0007669"/>
    <property type="project" value="InterPro"/>
</dbReference>
<keyword evidence="7" id="KW-0175">Coiled coil</keyword>
<evidence type="ECO:0000256" key="7">
    <source>
        <dbReference type="SAM" id="Coils"/>
    </source>
</evidence>
<dbReference type="CDD" id="cd14702">
    <property type="entry name" value="bZIP_plant_GBF1"/>
    <property type="match status" value="1"/>
</dbReference>
<reference evidence="11" key="1">
    <citation type="submission" date="2013-01" db="EMBL/GenBank/DDBJ databases">
        <title>Draft Genome Sequence of a Mulberry Tree, Morus notabilis C.K. Schneid.</title>
        <authorList>
            <person name="He N."/>
            <person name="Zhao S."/>
        </authorList>
    </citation>
    <scope>NUCLEOTIDE SEQUENCE</scope>
</reference>
<dbReference type="InterPro" id="IPR004827">
    <property type="entry name" value="bZIP"/>
</dbReference>
<keyword evidence="4" id="KW-0238">DNA-binding</keyword>